<accession>A0A845UZ02</accession>
<dbReference type="InterPro" id="IPR017941">
    <property type="entry name" value="Rieske_2Fe-2S"/>
</dbReference>
<evidence type="ECO:0000313" key="7">
    <source>
        <dbReference type="Proteomes" id="UP000484885"/>
    </source>
</evidence>
<dbReference type="GO" id="GO:0046872">
    <property type="term" value="F:metal ion binding"/>
    <property type="evidence" value="ECO:0007669"/>
    <property type="project" value="UniProtKB-KW"/>
</dbReference>
<dbReference type="PROSITE" id="PS51296">
    <property type="entry name" value="RIESKE"/>
    <property type="match status" value="1"/>
</dbReference>
<dbReference type="InterPro" id="IPR036922">
    <property type="entry name" value="Rieske_2Fe-2S_sf"/>
</dbReference>
<dbReference type="CDD" id="cd03467">
    <property type="entry name" value="Rieske"/>
    <property type="match status" value="1"/>
</dbReference>
<dbReference type="SUPFAM" id="SSF50022">
    <property type="entry name" value="ISP domain"/>
    <property type="match status" value="1"/>
</dbReference>
<dbReference type="AlphaFoldDB" id="A0A845UZ02"/>
<evidence type="ECO:0000256" key="1">
    <source>
        <dbReference type="ARBA" id="ARBA00022714"/>
    </source>
</evidence>
<keyword evidence="7" id="KW-1185">Reference proteome</keyword>
<keyword evidence="1" id="KW-0001">2Fe-2S</keyword>
<proteinExistence type="predicted"/>
<evidence type="ECO:0000259" key="5">
    <source>
        <dbReference type="PROSITE" id="PS51296"/>
    </source>
</evidence>
<dbReference type="Pfam" id="PF00355">
    <property type="entry name" value="Rieske"/>
    <property type="match status" value="1"/>
</dbReference>
<keyword evidence="3" id="KW-0408">Iron</keyword>
<reference evidence="6 7" key="1">
    <citation type="submission" date="2020-02" db="EMBL/GenBank/DDBJ databases">
        <authorList>
            <person name="Zhang X.-Y."/>
        </authorList>
    </citation>
    <scope>NUCLEOTIDE SEQUENCE [LARGE SCALE GENOMIC DNA]</scope>
    <source>
        <strain evidence="6 7">C33</strain>
    </source>
</reference>
<evidence type="ECO:0000256" key="4">
    <source>
        <dbReference type="ARBA" id="ARBA00023014"/>
    </source>
</evidence>
<gene>
    <name evidence="6" type="ORF">G3I74_09420</name>
</gene>
<dbReference type="PANTHER" id="PTHR40261:SF1">
    <property type="entry name" value="RIESKE DOMAIN-CONTAINING PROTEIN"/>
    <property type="match status" value="1"/>
</dbReference>
<dbReference type="Gene3D" id="2.102.10.10">
    <property type="entry name" value="Rieske [2Fe-2S] iron-sulphur domain"/>
    <property type="match status" value="1"/>
</dbReference>
<organism evidence="6 7">
    <name type="scientific">Wenzhouxiangella limi</name>
    <dbReference type="NCBI Taxonomy" id="2707351"/>
    <lineage>
        <taxon>Bacteria</taxon>
        <taxon>Pseudomonadati</taxon>
        <taxon>Pseudomonadota</taxon>
        <taxon>Gammaproteobacteria</taxon>
        <taxon>Chromatiales</taxon>
        <taxon>Wenzhouxiangellaceae</taxon>
        <taxon>Wenzhouxiangella</taxon>
    </lineage>
</organism>
<evidence type="ECO:0000313" key="6">
    <source>
        <dbReference type="EMBL" id="NDY95948.1"/>
    </source>
</evidence>
<dbReference type="EMBL" id="JAAGSC010000041">
    <property type="protein sequence ID" value="NDY95948.1"/>
    <property type="molecule type" value="Genomic_DNA"/>
</dbReference>
<sequence>MSQHEFLCRSNQLPEGEYHELQFNVAGQPRYLVATRVDGQPQAWYNRCPHAGQPLNWAPDQFLTDEHNRLICAAHGAVFEPRTGQCVAGPCPRAILTRCPLLEEDGQIFAADEL</sequence>
<dbReference type="GO" id="GO:0051537">
    <property type="term" value="F:2 iron, 2 sulfur cluster binding"/>
    <property type="evidence" value="ECO:0007669"/>
    <property type="project" value="UniProtKB-KW"/>
</dbReference>
<evidence type="ECO:0000256" key="3">
    <source>
        <dbReference type="ARBA" id="ARBA00023004"/>
    </source>
</evidence>
<name>A0A845UZ02_9GAMM</name>
<keyword evidence="2" id="KW-0479">Metal-binding</keyword>
<dbReference type="Proteomes" id="UP000484885">
    <property type="component" value="Unassembled WGS sequence"/>
</dbReference>
<evidence type="ECO:0000256" key="2">
    <source>
        <dbReference type="ARBA" id="ARBA00022723"/>
    </source>
</evidence>
<comment type="caution">
    <text evidence="6">The sequence shown here is derived from an EMBL/GenBank/DDBJ whole genome shotgun (WGS) entry which is preliminary data.</text>
</comment>
<protein>
    <submittedName>
        <fullName evidence="6">Rieske 2Fe-2S domain-containing protein</fullName>
    </submittedName>
</protein>
<dbReference type="PANTHER" id="PTHR40261">
    <property type="match status" value="1"/>
</dbReference>
<feature type="domain" description="Rieske" evidence="5">
    <location>
        <begin position="5"/>
        <end position="110"/>
    </location>
</feature>
<keyword evidence="4" id="KW-0411">Iron-sulfur</keyword>
<dbReference type="RefSeq" id="WP_164211343.1">
    <property type="nucleotide sequence ID" value="NZ_JAAGSC010000041.1"/>
</dbReference>